<gene>
    <name evidence="2" type="ORF">D1639_07455</name>
</gene>
<feature type="compositionally biased region" description="Basic residues" evidence="1">
    <location>
        <begin position="73"/>
        <end position="83"/>
    </location>
</feature>
<evidence type="ECO:0000256" key="1">
    <source>
        <dbReference type="SAM" id="MobiDB-lite"/>
    </source>
</evidence>
<sequence>MHKDFEVVADPFGEEAVTEPMTGLYWNPQNPRGYQAQWNRGVEPERIALTSYGAFGSNYRVIAPGPTGSRSTLARRKTRKEKQ</sequence>
<dbReference type="AlphaFoldDB" id="A0A7C9NM88"/>
<name>A0A7C9NM88_9BACT</name>
<dbReference type="EMBL" id="QWKH01000052">
    <property type="protein sequence ID" value="NBI34867.1"/>
    <property type="molecule type" value="Genomic_DNA"/>
</dbReference>
<reference evidence="2" key="1">
    <citation type="submission" date="2018-08" db="EMBL/GenBank/DDBJ databases">
        <title>Murine metabolic-syndrome-specific gut microbial biobank.</title>
        <authorList>
            <person name="Liu C."/>
        </authorList>
    </citation>
    <scope>NUCLEOTIDE SEQUENCE [LARGE SCALE GENOMIC DNA]</scope>
    <source>
        <strain evidence="2">Z82</strain>
    </source>
</reference>
<organism evidence="2">
    <name type="scientific">Muribaculaceae bacterium Z82</name>
    <dbReference type="NCBI Taxonomy" id="2304548"/>
    <lineage>
        <taxon>Bacteria</taxon>
        <taxon>Pseudomonadati</taxon>
        <taxon>Bacteroidota</taxon>
        <taxon>Bacteroidia</taxon>
        <taxon>Bacteroidales</taxon>
        <taxon>Muribaculaceae</taxon>
    </lineage>
</organism>
<comment type="caution">
    <text evidence="2">The sequence shown here is derived from an EMBL/GenBank/DDBJ whole genome shotgun (WGS) entry which is preliminary data.</text>
</comment>
<accession>A0A7C9NM88</accession>
<feature type="region of interest" description="Disordered" evidence="1">
    <location>
        <begin position="63"/>
        <end position="83"/>
    </location>
</feature>
<evidence type="ECO:0000313" key="2">
    <source>
        <dbReference type="EMBL" id="NBI34867.1"/>
    </source>
</evidence>
<protein>
    <submittedName>
        <fullName evidence="2">Uncharacterized protein</fullName>
    </submittedName>
</protein>
<proteinExistence type="predicted"/>